<feature type="compositionally biased region" description="Polar residues" evidence="1">
    <location>
        <begin position="171"/>
        <end position="187"/>
    </location>
</feature>
<dbReference type="AlphaFoldDB" id="A0A9P9WJ95"/>
<feature type="region of interest" description="Disordered" evidence="1">
    <location>
        <begin position="1"/>
        <end position="22"/>
    </location>
</feature>
<comment type="caution">
    <text evidence="3">The sequence shown here is derived from an EMBL/GenBank/DDBJ whole genome shotgun (WGS) entry which is preliminary data.</text>
</comment>
<dbReference type="PANTHER" id="PTHR38788">
    <property type="entry name" value="CLR5 DOMAIN-CONTAINING PROTEIN"/>
    <property type="match status" value="1"/>
</dbReference>
<feature type="region of interest" description="Disordered" evidence="1">
    <location>
        <begin position="125"/>
        <end position="187"/>
    </location>
</feature>
<dbReference type="PANTHER" id="PTHR38788:SF3">
    <property type="entry name" value="CLR5 DOMAIN-CONTAINING PROTEIN"/>
    <property type="match status" value="1"/>
</dbReference>
<organism evidence="3 4">
    <name type="scientific">Neoarthrinium moseri</name>
    <dbReference type="NCBI Taxonomy" id="1658444"/>
    <lineage>
        <taxon>Eukaryota</taxon>
        <taxon>Fungi</taxon>
        <taxon>Dikarya</taxon>
        <taxon>Ascomycota</taxon>
        <taxon>Pezizomycotina</taxon>
        <taxon>Sordariomycetes</taxon>
        <taxon>Xylariomycetidae</taxon>
        <taxon>Amphisphaeriales</taxon>
        <taxon>Apiosporaceae</taxon>
        <taxon>Neoarthrinium</taxon>
    </lineage>
</organism>
<evidence type="ECO:0000259" key="2">
    <source>
        <dbReference type="Pfam" id="PF14420"/>
    </source>
</evidence>
<dbReference type="Pfam" id="PF14420">
    <property type="entry name" value="Clr5"/>
    <property type="match status" value="1"/>
</dbReference>
<accession>A0A9P9WJ95</accession>
<dbReference type="Proteomes" id="UP000829685">
    <property type="component" value="Unassembled WGS sequence"/>
</dbReference>
<reference evidence="3" key="1">
    <citation type="submission" date="2021-03" db="EMBL/GenBank/DDBJ databases">
        <title>Revisited historic fungal species revealed as producer of novel bioactive compounds through whole genome sequencing and comparative genomics.</title>
        <authorList>
            <person name="Vignolle G.A."/>
            <person name="Hochenegger N."/>
            <person name="Mach R.L."/>
            <person name="Mach-Aigner A.R."/>
            <person name="Javad Rahimi M."/>
            <person name="Salim K.A."/>
            <person name="Chan C.M."/>
            <person name="Lim L.B.L."/>
            <person name="Cai F."/>
            <person name="Druzhinina I.S."/>
            <person name="U'Ren J.M."/>
            <person name="Derntl C."/>
        </authorList>
    </citation>
    <scope>NUCLEOTIDE SEQUENCE</scope>
    <source>
        <strain evidence="3">TUCIM 5799</strain>
    </source>
</reference>
<feature type="domain" description="Clr5" evidence="2">
    <location>
        <begin position="22"/>
        <end position="74"/>
    </location>
</feature>
<name>A0A9P9WJ95_9PEZI</name>
<evidence type="ECO:0000313" key="3">
    <source>
        <dbReference type="EMBL" id="KAI1866387.1"/>
    </source>
</evidence>
<evidence type="ECO:0000256" key="1">
    <source>
        <dbReference type="SAM" id="MobiDB-lite"/>
    </source>
</evidence>
<dbReference type="EMBL" id="JAFIMR010000020">
    <property type="protein sequence ID" value="KAI1866387.1"/>
    <property type="molecule type" value="Genomic_DNA"/>
</dbReference>
<dbReference type="InterPro" id="IPR025676">
    <property type="entry name" value="Clr5_dom"/>
</dbReference>
<proteinExistence type="predicted"/>
<keyword evidence="4" id="KW-1185">Reference proteome</keyword>
<feature type="compositionally biased region" description="Polar residues" evidence="1">
    <location>
        <begin position="147"/>
        <end position="162"/>
    </location>
</feature>
<sequence>MDLARGVKTNTPAPPPARHATSNDWARWREELAHLWMVEHKTLEEIQDIMRRRHQKILSKKPLKTHFKEWGFGKNLSGPTKGAMLRIQRRRQEVENKRTKFTWKGQPVAQEKLDRFARSHQDLSGFAAATPPDVQYSTPPALDDEPTMQTEQSGSGENSALASSGDDRSPPGQSQPSSNDMDGYDQTSFSGLTWQAEQAYNPAYQIQEFSDLGDMFFSSLGETSAAGSILPQPSYELYNPDWNIGTNAGNPAYFELPDSDPWPSAVPGIPTATGGFGDKLDSFDGISMPAVADIQYGISQSVTRPLQYRIPTHGLTESYFPGLYGGISDVDHLNNGMVLDPVSRAFVEQRPEPWSLNHFTTSIPGTSSPGNSSQGMANCHDQDIPDGVDLVRRCLQEELERCRAQYERYNTMLDEFDQHLGRMKVPQRSLPHRGTSDVLGSTIFNRRDLFTQHCRRLAEERMHSQSTNWEDWSSSTLQDHHEAARRPLESTIGGGWGWGWRFRGEHEPRRHVEDQIGGTEPARTESSACFKCRCGDLSQDFYRSHGQNPHRPLVLFDKWSCCQCLNINWAYQLHFLLMVALLLLRLGCWTRINPFAASHYNIFN</sequence>
<gene>
    <name evidence="3" type="ORF">JX265_007688</name>
</gene>
<protein>
    <recommendedName>
        <fullName evidence="2">Clr5 domain-containing protein</fullName>
    </recommendedName>
</protein>
<evidence type="ECO:0000313" key="4">
    <source>
        <dbReference type="Proteomes" id="UP000829685"/>
    </source>
</evidence>